<dbReference type="SUPFAM" id="SSF56784">
    <property type="entry name" value="HAD-like"/>
    <property type="match status" value="1"/>
</dbReference>
<evidence type="ECO:0000313" key="6">
    <source>
        <dbReference type="Proteomes" id="UP001597438"/>
    </source>
</evidence>
<dbReference type="PANTHER" id="PTHR43434:SF1">
    <property type="entry name" value="PHOSPHOGLYCOLATE PHOSPHATASE"/>
    <property type="match status" value="1"/>
</dbReference>
<dbReference type="InterPro" id="IPR023198">
    <property type="entry name" value="PGP-like_dom2"/>
</dbReference>
<dbReference type="PANTHER" id="PTHR43434">
    <property type="entry name" value="PHOSPHOGLYCOLATE PHOSPHATASE"/>
    <property type="match status" value="1"/>
</dbReference>
<keyword evidence="5" id="KW-0378">Hydrolase</keyword>
<dbReference type="InterPro" id="IPR036412">
    <property type="entry name" value="HAD-like_sf"/>
</dbReference>
<evidence type="ECO:0000256" key="2">
    <source>
        <dbReference type="ARBA" id="ARBA00004818"/>
    </source>
</evidence>
<comment type="pathway">
    <text evidence="2">Organic acid metabolism; glycolate biosynthesis; glycolate from 2-phosphoglycolate: step 1/1.</text>
</comment>
<dbReference type="InterPro" id="IPR006439">
    <property type="entry name" value="HAD-SF_hydro_IA"/>
</dbReference>
<dbReference type="Gene3D" id="1.10.150.240">
    <property type="entry name" value="Putative phosphatase, domain 2"/>
    <property type="match status" value="1"/>
</dbReference>
<dbReference type="InterPro" id="IPR041492">
    <property type="entry name" value="HAD_2"/>
</dbReference>
<evidence type="ECO:0000256" key="3">
    <source>
        <dbReference type="ARBA" id="ARBA00006171"/>
    </source>
</evidence>
<dbReference type="GO" id="GO:0016787">
    <property type="term" value="F:hydrolase activity"/>
    <property type="evidence" value="ECO:0007669"/>
    <property type="project" value="UniProtKB-KW"/>
</dbReference>
<dbReference type="Gene3D" id="3.40.50.1000">
    <property type="entry name" value="HAD superfamily/HAD-like"/>
    <property type="match status" value="1"/>
</dbReference>
<dbReference type="NCBIfam" id="TIGR01549">
    <property type="entry name" value="HAD-SF-IA-v1"/>
    <property type="match status" value="1"/>
</dbReference>
<proteinExistence type="inferred from homology"/>
<evidence type="ECO:0000256" key="4">
    <source>
        <dbReference type="ARBA" id="ARBA00013078"/>
    </source>
</evidence>
<dbReference type="EC" id="3.1.3.18" evidence="4"/>
<reference evidence="6" key="1">
    <citation type="journal article" date="2019" name="Int. J. Syst. Evol. Microbiol.">
        <title>The Global Catalogue of Microorganisms (GCM) 10K type strain sequencing project: providing services to taxonomists for standard genome sequencing and annotation.</title>
        <authorList>
            <consortium name="The Broad Institute Genomics Platform"/>
            <consortium name="The Broad Institute Genome Sequencing Center for Infectious Disease"/>
            <person name="Wu L."/>
            <person name="Ma J."/>
        </authorList>
    </citation>
    <scope>NUCLEOTIDE SEQUENCE [LARGE SCALE GENOMIC DNA]</scope>
    <source>
        <strain evidence="6">KCTC 52925</strain>
    </source>
</reference>
<dbReference type="CDD" id="cd01427">
    <property type="entry name" value="HAD_like"/>
    <property type="match status" value="1"/>
</dbReference>
<name>A0ABW5X0U6_9FLAO</name>
<sequence length="209" mass="24975">MRNFINKRNIFWDFDGVIMDSMPVRNRGFEMVLKKFPNEQVDLLMQFHLKNGGLSRYVKFRHFFEEIREEKVSEEEIKEWSQKFSEIMRKELVQPGLLIEDSLDFIKENYKKYNMHIVSGSDGEELRYLCEQLNVSRYFISIHGSPVPKKKLVCKLLLNHRYINEETLLIGDSINDYEAAEINNIEFYGYNNEQLKILKSSYIESFTET</sequence>
<dbReference type="EMBL" id="JBHUOJ010000009">
    <property type="protein sequence ID" value="MFD2832716.1"/>
    <property type="molecule type" value="Genomic_DNA"/>
</dbReference>
<gene>
    <name evidence="5" type="ORF">ACFSYS_05400</name>
</gene>
<dbReference type="InterPro" id="IPR023214">
    <property type="entry name" value="HAD_sf"/>
</dbReference>
<dbReference type="RefSeq" id="WP_251742064.1">
    <property type="nucleotide sequence ID" value="NZ_JBHUOJ010000009.1"/>
</dbReference>
<evidence type="ECO:0000313" key="5">
    <source>
        <dbReference type="EMBL" id="MFD2832716.1"/>
    </source>
</evidence>
<dbReference type="SFLD" id="SFLDG01129">
    <property type="entry name" value="C1.5:_HAD__Beta-PGM__Phosphata"/>
    <property type="match status" value="1"/>
</dbReference>
<dbReference type="SFLD" id="SFLDS00003">
    <property type="entry name" value="Haloacid_Dehalogenase"/>
    <property type="match status" value="1"/>
</dbReference>
<comment type="similarity">
    <text evidence="3">Belongs to the HAD-like hydrolase superfamily. CbbY/CbbZ/Gph/YieH family.</text>
</comment>
<dbReference type="Pfam" id="PF13419">
    <property type="entry name" value="HAD_2"/>
    <property type="match status" value="1"/>
</dbReference>
<dbReference type="InterPro" id="IPR050155">
    <property type="entry name" value="HAD-like_hydrolase_sf"/>
</dbReference>
<comment type="catalytic activity">
    <reaction evidence="1">
        <text>2-phosphoglycolate + H2O = glycolate + phosphate</text>
        <dbReference type="Rhea" id="RHEA:14369"/>
        <dbReference type="ChEBI" id="CHEBI:15377"/>
        <dbReference type="ChEBI" id="CHEBI:29805"/>
        <dbReference type="ChEBI" id="CHEBI:43474"/>
        <dbReference type="ChEBI" id="CHEBI:58033"/>
        <dbReference type="EC" id="3.1.3.18"/>
    </reaction>
</comment>
<protein>
    <recommendedName>
        <fullName evidence="4">phosphoglycolate phosphatase</fullName>
        <ecNumber evidence="4">3.1.3.18</ecNumber>
    </recommendedName>
</protein>
<evidence type="ECO:0000256" key="1">
    <source>
        <dbReference type="ARBA" id="ARBA00000830"/>
    </source>
</evidence>
<dbReference type="Proteomes" id="UP001597438">
    <property type="component" value="Unassembled WGS sequence"/>
</dbReference>
<accession>A0ABW5X0U6</accession>
<keyword evidence="6" id="KW-1185">Reference proteome</keyword>
<organism evidence="5 6">
    <name type="scientific">Christiangramia antarctica</name>
    <dbReference type="NCBI Taxonomy" id="2058158"/>
    <lineage>
        <taxon>Bacteria</taxon>
        <taxon>Pseudomonadati</taxon>
        <taxon>Bacteroidota</taxon>
        <taxon>Flavobacteriia</taxon>
        <taxon>Flavobacteriales</taxon>
        <taxon>Flavobacteriaceae</taxon>
        <taxon>Christiangramia</taxon>
    </lineage>
</organism>
<comment type="caution">
    <text evidence="5">The sequence shown here is derived from an EMBL/GenBank/DDBJ whole genome shotgun (WGS) entry which is preliminary data.</text>
</comment>